<accession>A0A380TN10</accession>
<name>A0A380TN10_9HYPH</name>
<evidence type="ECO:0000256" key="8">
    <source>
        <dbReference type="SAM" id="MobiDB-lite"/>
    </source>
</evidence>
<dbReference type="PANTHER" id="PTHR39560:SF1">
    <property type="entry name" value="PROTEIN ADENYLYLTRANSFERASE FIC-RELATED"/>
    <property type="match status" value="1"/>
</dbReference>
<feature type="domain" description="Fido" evidence="9">
    <location>
        <begin position="67"/>
        <end position="218"/>
    </location>
</feature>
<feature type="region of interest" description="Disordered" evidence="8">
    <location>
        <begin position="304"/>
        <end position="358"/>
    </location>
</feature>
<feature type="region of interest" description="Disordered" evidence="8">
    <location>
        <begin position="1"/>
        <end position="21"/>
    </location>
</feature>
<dbReference type="GO" id="GO:0070733">
    <property type="term" value="F:AMPylase activity"/>
    <property type="evidence" value="ECO:0007669"/>
    <property type="project" value="UniProtKB-EC"/>
</dbReference>
<organism evidence="10">
    <name type="scientific">Ciceribacter selenitireducens ATCC BAA-1503</name>
    <dbReference type="NCBI Taxonomy" id="1336235"/>
    <lineage>
        <taxon>Bacteria</taxon>
        <taxon>Pseudomonadati</taxon>
        <taxon>Pseudomonadota</taxon>
        <taxon>Alphaproteobacteria</taxon>
        <taxon>Hyphomicrobiales</taxon>
        <taxon>Rhizobiaceae</taxon>
        <taxon>Ciceribacter</taxon>
    </lineage>
</organism>
<comment type="catalytic activity">
    <reaction evidence="7">
        <text>L-tyrosyl-[protein] + ATP = O-(5'-adenylyl)-L-tyrosyl-[protein] + diphosphate</text>
        <dbReference type="Rhea" id="RHEA:54288"/>
        <dbReference type="Rhea" id="RHEA-COMP:10136"/>
        <dbReference type="Rhea" id="RHEA-COMP:13846"/>
        <dbReference type="ChEBI" id="CHEBI:30616"/>
        <dbReference type="ChEBI" id="CHEBI:33019"/>
        <dbReference type="ChEBI" id="CHEBI:46858"/>
        <dbReference type="ChEBI" id="CHEBI:83624"/>
        <dbReference type="EC" id="2.7.7.108"/>
    </reaction>
</comment>
<dbReference type="Pfam" id="PF02661">
    <property type="entry name" value="Fic"/>
    <property type="match status" value="1"/>
</dbReference>
<evidence type="ECO:0000256" key="5">
    <source>
        <dbReference type="ARBA" id="ARBA00034531"/>
    </source>
</evidence>
<dbReference type="InterPro" id="IPR036597">
    <property type="entry name" value="Fido-like_dom_sf"/>
</dbReference>
<dbReference type="GO" id="GO:0051302">
    <property type="term" value="P:regulation of cell division"/>
    <property type="evidence" value="ECO:0007669"/>
    <property type="project" value="TreeGrafter"/>
</dbReference>
<evidence type="ECO:0000256" key="2">
    <source>
        <dbReference type="ARBA" id="ARBA00022695"/>
    </source>
</evidence>
<feature type="compositionally biased region" description="Basic and acidic residues" evidence="8">
    <location>
        <begin position="304"/>
        <end position="313"/>
    </location>
</feature>
<dbReference type="GO" id="GO:0005524">
    <property type="term" value="F:ATP binding"/>
    <property type="evidence" value="ECO:0007669"/>
    <property type="project" value="UniProtKB-KW"/>
</dbReference>
<feature type="compositionally biased region" description="Polar residues" evidence="8">
    <location>
        <begin position="314"/>
        <end position="332"/>
    </location>
</feature>
<gene>
    <name evidence="10" type="ORF">RHIZ70P_148</name>
</gene>
<geneLocation type="plasmid" evidence="10">
    <name>1</name>
</geneLocation>
<evidence type="ECO:0000256" key="7">
    <source>
        <dbReference type="ARBA" id="ARBA00048696"/>
    </source>
</evidence>
<evidence type="ECO:0000313" key="10">
    <source>
        <dbReference type="EMBL" id="SUS16654.1"/>
    </source>
</evidence>
<dbReference type="EC" id="2.7.7.108" evidence="5"/>
<keyword evidence="3" id="KW-0547">Nucleotide-binding</keyword>
<dbReference type="SUPFAM" id="SSF140931">
    <property type="entry name" value="Fic-like"/>
    <property type="match status" value="1"/>
</dbReference>
<keyword evidence="10" id="KW-0614">Plasmid</keyword>
<evidence type="ECO:0000259" key="9">
    <source>
        <dbReference type="PROSITE" id="PS51459"/>
    </source>
</evidence>
<proteinExistence type="predicted"/>
<dbReference type="RefSeq" id="WP_115672732.1">
    <property type="nucleotide sequence ID" value="NZ_LS974446.1"/>
</dbReference>
<protein>
    <recommendedName>
        <fullName evidence="5">protein adenylyltransferase</fullName>
        <ecNumber evidence="5">2.7.7.108</ecNumber>
    </recommendedName>
</protein>
<dbReference type="InterPro" id="IPR003812">
    <property type="entry name" value="Fido"/>
</dbReference>
<reference evidence="10" key="1">
    <citation type="submission" date="2018-07" db="EMBL/GenBank/DDBJ databases">
        <authorList>
            <person name="Quirk P.G."/>
            <person name="Krulwich T.A."/>
        </authorList>
    </citation>
    <scope>NUCLEOTIDE SEQUENCE</scope>
    <source>
        <strain evidence="10">T2.30D-1.1_plasmid</strain>
        <plasmid evidence="10">1</plasmid>
    </source>
</reference>
<keyword evidence="2" id="KW-0548">Nucleotidyltransferase</keyword>
<dbReference type="OrthoDB" id="9813719at2"/>
<feature type="compositionally biased region" description="Basic and acidic residues" evidence="8">
    <location>
        <begin position="1"/>
        <end position="12"/>
    </location>
</feature>
<dbReference type="EMBL" id="LS974446">
    <property type="protein sequence ID" value="SUS16654.1"/>
    <property type="molecule type" value="Genomic_DNA"/>
</dbReference>
<evidence type="ECO:0000256" key="6">
    <source>
        <dbReference type="ARBA" id="ARBA00047939"/>
    </source>
</evidence>
<keyword evidence="4" id="KW-0067">ATP-binding</keyword>
<feature type="compositionally biased region" description="Basic and acidic residues" evidence="8">
    <location>
        <begin position="346"/>
        <end position="358"/>
    </location>
</feature>
<comment type="catalytic activity">
    <reaction evidence="6">
        <text>L-threonyl-[protein] + ATP = 3-O-(5'-adenylyl)-L-threonyl-[protein] + diphosphate</text>
        <dbReference type="Rhea" id="RHEA:54292"/>
        <dbReference type="Rhea" id="RHEA-COMP:11060"/>
        <dbReference type="Rhea" id="RHEA-COMP:13847"/>
        <dbReference type="ChEBI" id="CHEBI:30013"/>
        <dbReference type="ChEBI" id="CHEBI:30616"/>
        <dbReference type="ChEBI" id="CHEBI:33019"/>
        <dbReference type="ChEBI" id="CHEBI:138113"/>
        <dbReference type="EC" id="2.7.7.108"/>
    </reaction>
</comment>
<keyword evidence="1" id="KW-0808">Transferase</keyword>
<sequence>MRFRLARDDEAKGSYTYPNTSGDEDYKDVLKNKLNIRSYSELREAEYAITDSRITELAEGKGPTGNHDAAHLKALHGYIFQDIYEWAGHTRNESPVVDGHRVEPVGGLSKGDTTFLPGSRIEMGLNEALRPARDVQGLRAATPEQFAEKAAHVLSELNYVHAFREGNGRANEALVVSLGRTYGHDIDLTVITKPRMIEASIETTNDPSSPAMKHLIEDAMDPNRRKAIRSAMSDLDQAGEKPFEHNIRTARQGEVIEGQVLGHDNRVASLVTEKGIVAVDRADLPEQIPADDEEVRFTARSDFKTLGRPEQVQDAHSQPGQQKAQEPQSQHINAELKAIEAQQLADRQRNRDQDDRER</sequence>
<dbReference type="PANTHER" id="PTHR39560">
    <property type="entry name" value="PROTEIN ADENYLYLTRANSFERASE FIC-RELATED"/>
    <property type="match status" value="1"/>
</dbReference>
<evidence type="ECO:0000256" key="4">
    <source>
        <dbReference type="ARBA" id="ARBA00022840"/>
    </source>
</evidence>
<dbReference type="Gene3D" id="1.10.3290.10">
    <property type="entry name" value="Fido-like domain"/>
    <property type="match status" value="1"/>
</dbReference>
<dbReference type="PROSITE" id="PS51459">
    <property type="entry name" value="FIDO"/>
    <property type="match status" value="1"/>
</dbReference>
<evidence type="ECO:0000256" key="1">
    <source>
        <dbReference type="ARBA" id="ARBA00022679"/>
    </source>
</evidence>
<dbReference type="AlphaFoldDB" id="A0A380TN10"/>
<evidence type="ECO:0000256" key="3">
    <source>
        <dbReference type="ARBA" id="ARBA00022741"/>
    </source>
</evidence>